<protein>
    <recommendedName>
        <fullName evidence="11 12">Outer membrane lipoprotein Blc</fullName>
    </recommendedName>
</protein>
<evidence type="ECO:0000259" key="14">
    <source>
        <dbReference type="Pfam" id="PF08212"/>
    </source>
</evidence>
<keyword evidence="4" id="KW-0732">Signal</keyword>
<dbReference type="Gene3D" id="2.40.128.20">
    <property type="match status" value="1"/>
</dbReference>
<dbReference type="PRINTS" id="PR01171">
    <property type="entry name" value="BCTLIPOCALIN"/>
</dbReference>
<gene>
    <name evidence="15" type="ordered locus">Metme_1701</name>
</gene>
<sequence>MLILSLAACTGMPAGVKPVTGFELSRYLGTWYEIARLDHSFERGLTQVTAEYSLREDGGVKVLNSGYNAEEQQRQTAEGKAYFIGSPDVGRLKVSFFGPFYGAYNIIALDKAAYQYTMIAGPSTEYLWILARTPKLDGSVIETLVEQARSLGFPTEDLIYLQPQP</sequence>
<evidence type="ECO:0000256" key="11">
    <source>
        <dbReference type="ARBA" id="ARBA00071217"/>
    </source>
</evidence>
<dbReference type="KEGG" id="mmt:Metme_1701"/>
<dbReference type="PANTHER" id="PTHR10612:SF34">
    <property type="entry name" value="APOLIPOPROTEIN D"/>
    <property type="match status" value="1"/>
</dbReference>
<dbReference type="GO" id="GO:0006950">
    <property type="term" value="P:response to stress"/>
    <property type="evidence" value="ECO:0007669"/>
    <property type="project" value="UniProtKB-ARBA"/>
</dbReference>
<dbReference type="InterPro" id="IPR022272">
    <property type="entry name" value="Lipocalin_CS"/>
</dbReference>
<dbReference type="PROSITE" id="PS00213">
    <property type="entry name" value="LIPOCALIN"/>
    <property type="match status" value="1"/>
</dbReference>
<accession>G0A1Q8</accession>
<dbReference type="GO" id="GO:0009279">
    <property type="term" value="C:cell outer membrane"/>
    <property type="evidence" value="ECO:0007669"/>
    <property type="project" value="UniProtKB-SubCell"/>
</dbReference>
<keyword evidence="16" id="KW-1185">Reference proteome</keyword>
<keyword evidence="8 12" id="KW-0998">Cell outer membrane</keyword>
<dbReference type="InterPro" id="IPR022271">
    <property type="entry name" value="Lipocalin_ApoD"/>
</dbReference>
<reference key="2">
    <citation type="submission" date="2011-05" db="EMBL/GenBank/DDBJ databases">
        <title>Complete genome sequence of the aerobic marine methanotroph Methylomonas methanica MC09.</title>
        <authorList>
            <person name="Boden R."/>
            <person name="Cunliffe M."/>
            <person name="Scanlan J."/>
            <person name="Moussard H."/>
            <person name="Kits K.D."/>
            <person name="Klotz M."/>
            <person name="Jetten M."/>
            <person name="Vuilleumier S."/>
            <person name="Han J."/>
            <person name="Peters L."/>
            <person name="Mikhailova N."/>
            <person name="Teshima H."/>
            <person name="Tapia R."/>
            <person name="Kyrpides N."/>
            <person name="Ivanova N."/>
            <person name="Pagani I."/>
            <person name="Cheng J.-F."/>
            <person name="Goodwin L."/>
            <person name="Han C."/>
            <person name="Hauser L."/>
            <person name="Land M."/>
            <person name="Lapidus A."/>
            <person name="Lucas S."/>
            <person name="Pitluck S."/>
            <person name="Woyke T."/>
            <person name="Stein L.Y."/>
            <person name="Murrell C."/>
        </authorList>
    </citation>
    <scope>NUCLEOTIDE SEQUENCE</scope>
    <source>
        <strain>MC09</strain>
    </source>
</reference>
<evidence type="ECO:0000256" key="6">
    <source>
        <dbReference type="ARBA" id="ARBA00023136"/>
    </source>
</evidence>
<dbReference type="Proteomes" id="UP000008888">
    <property type="component" value="Chromosome"/>
</dbReference>
<dbReference type="FunFam" id="2.40.128.20:FF:000002">
    <property type="entry name" value="Outer membrane lipoprotein Blc"/>
    <property type="match status" value="1"/>
</dbReference>
<keyword evidence="9 12" id="KW-0449">Lipoprotein</keyword>
<evidence type="ECO:0000256" key="13">
    <source>
        <dbReference type="PIRSR" id="PIRSR036893-52"/>
    </source>
</evidence>
<evidence type="ECO:0000256" key="12">
    <source>
        <dbReference type="PIRNR" id="PIRNR036893"/>
    </source>
</evidence>
<dbReference type="AlphaFoldDB" id="G0A1Q8"/>
<feature type="domain" description="Lipocalin/cytosolic fatty-acid binding" evidence="14">
    <location>
        <begin position="23"/>
        <end position="161"/>
    </location>
</feature>
<name>G0A1Q8_METMM</name>
<dbReference type="PANTHER" id="PTHR10612">
    <property type="entry name" value="APOLIPOPROTEIN D"/>
    <property type="match status" value="1"/>
</dbReference>
<evidence type="ECO:0000256" key="4">
    <source>
        <dbReference type="ARBA" id="ARBA00022729"/>
    </source>
</evidence>
<organism evidence="15 16">
    <name type="scientific">Methylomonas methanica (strain DSM 25384 / MC09)</name>
    <dbReference type="NCBI Taxonomy" id="857087"/>
    <lineage>
        <taxon>Bacteria</taxon>
        <taxon>Pseudomonadati</taxon>
        <taxon>Pseudomonadota</taxon>
        <taxon>Gammaproteobacteria</taxon>
        <taxon>Methylococcales</taxon>
        <taxon>Methylococcaceae</taxon>
        <taxon>Methylomonas</taxon>
    </lineage>
</organism>
<evidence type="ECO:0000256" key="5">
    <source>
        <dbReference type="ARBA" id="ARBA00023121"/>
    </source>
</evidence>
<dbReference type="InterPro" id="IPR012674">
    <property type="entry name" value="Calycin"/>
</dbReference>
<dbReference type="Pfam" id="PF08212">
    <property type="entry name" value="Lipocalin_2"/>
    <property type="match status" value="1"/>
</dbReference>
<keyword evidence="5 12" id="KW-0446">Lipid-binding</keyword>
<comment type="similarity">
    <text evidence="2 12">Belongs to the calycin superfamily. Lipocalin family.</text>
</comment>
<dbReference type="EMBL" id="CP002738">
    <property type="protein sequence ID" value="AEG00119.1"/>
    <property type="molecule type" value="Genomic_DNA"/>
</dbReference>
<evidence type="ECO:0000256" key="9">
    <source>
        <dbReference type="ARBA" id="ARBA00023288"/>
    </source>
</evidence>
<evidence type="ECO:0000256" key="7">
    <source>
        <dbReference type="ARBA" id="ARBA00023139"/>
    </source>
</evidence>
<evidence type="ECO:0000313" key="16">
    <source>
        <dbReference type="Proteomes" id="UP000008888"/>
    </source>
</evidence>
<dbReference type="HOGENOM" id="CLU_068449_3_0_6"/>
<dbReference type="InterPro" id="IPR047202">
    <property type="entry name" value="Lipocalin_Blc-like_dom"/>
</dbReference>
<dbReference type="STRING" id="857087.Metme_1701"/>
<feature type="lipid moiety-binding region" description="S-diacylglycerol cysteine" evidence="13">
    <location>
        <position position="9"/>
    </location>
</feature>
<proteinExistence type="inferred from homology"/>
<keyword evidence="7 13" id="KW-0564">Palmitate</keyword>
<dbReference type="SUPFAM" id="SSF50814">
    <property type="entry name" value="Lipocalins"/>
    <property type="match status" value="1"/>
</dbReference>
<dbReference type="InterPro" id="IPR000566">
    <property type="entry name" value="Lipocln_cytosolic_FA-bd_dom"/>
</dbReference>
<reference evidence="15 16" key="1">
    <citation type="journal article" date="2011" name="J. Bacteriol.">
        <title>Complete Genome Sequence of the Aerobic Marine Methanotroph Methylomonas methanica MC09.</title>
        <authorList>
            <person name="Boden R."/>
            <person name="Cunliffe M."/>
            <person name="Scanlan J."/>
            <person name="Moussard H."/>
            <person name="Kits K.D."/>
            <person name="Klotz M.G."/>
            <person name="Jetten M.S."/>
            <person name="Vuilleumier S."/>
            <person name="Han J."/>
            <person name="Peters L."/>
            <person name="Mikhailova N."/>
            <person name="Teshima H."/>
            <person name="Tapia R."/>
            <person name="Kyrpides N."/>
            <person name="Ivanova N."/>
            <person name="Pagani I."/>
            <person name="Cheng J.F."/>
            <person name="Goodwin L."/>
            <person name="Han C."/>
            <person name="Hauser L."/>
            <person name="Land M.L."/>
            <person name="Lapidus A."/>
            <person name="Lucas S."/>
            <person name="Pitluck S."/>
            <person name="Woyke T."/>
            <person name="Stein L."/>
            <person name="Murrell J.C."/>
        </authorList>
    </citation>
    <scope>NUCLEOTIDE SEQUENCE [LARGE SCALE GENOMIC DNA]</scope>
    <source>
        <strain evidence="15 16">MC09</strain>
    </source>
</reference>
<reference evidence="16" key="3">
    <citation type="submission" date="2011-05" db="EMBL/GenBank/DDBJ databases">
        <title>Complete sequence of Methylomonas methanica MC09.</title>
        <authorList>
            <consortium name="US DOE Joint Genome Institute"/>
            <person name="Lucas S."/>
            <person name="Han J."/>
            <person name="Lapidus A."/>
            <person name="Cheng J.-F."/>
            <person name="Goodwin L."/>
            <person name="Pitluck S."/>
            <person name="Peters L."/>
            <person name="Mikhailova N."/>
            <person name="Teshima H."/>
            <person name="Han C."/>
            <person name="Tapia R."/>
            <person name="Land M."/>
            <person name="Hauser L."/>
            <person name="Kyrpides N."/>
            <person name="Ivanova N."/>
            <person name="Pagani I."/>
            <person name="Stein L."/>
            <person name="Woyke T."/>
        </authorList>
    </citation>
    <scope>NUCLEOTIDE SEQUENCE [LARGE SCALE GENOMIC DNA]</scope>
    <source>
        <strain evidence="16">MC09</strain>
    </source>
</reference>
<comment type="subcellular location">
    <subcellularLocation>
        <location evidence="1">Cell outer membrane</location>
        <topology evidence="1">Lipid-anchor</topology>
    </subcellularLocation>
</comment>
<evidence type="ECO:0000256" key="3">
    <source>
        <dbReference type="ARBA" id="ARBA00011738"/>
    </source>
</evidence>
<dbReference type="CDD" id="cd19438">
    <property type="entry name" value="lipocalin_Blc-like"/>
    <property type="match status" value="1"/>
</dbReference>
<comment type="subunit">
    <text evidence="3 12">Homodimer.</text>
</comment>
<evidence type="ECO:0000313" key="15">
    <source>
        <dbReference type="EMBL" id="AEG00119.1"/>
    </source>
</evidence>
<dbReference type="eggNOG" id="COG3040">
    <property type="taxonomic scope" value="Bacteria"/>
</dbReference>
<feature type="lipid moiety-binding region" description="N-palmitoyl cysteine" evidence="13">
    <location>
        <position position="9"/>
    </location>
</feature>
<dbReference type="GO" id="GO:0008289">
    <property type="term" value="F:lipid binding"/>
    <property type="evidence" value="ECO:0007669"/>
    <property type="project" value="UniProtKB-UniRule"/>
</dbReference>
<evidence type="ECO:0000256" key="10">
    <source>
        <dbReference type="ARBA" id="ARBA00057024"/>
    </source>
</evidence>
<comment type="function">
    <text evidence="10 12">Involved in the storage or transport of lipids necessary for membrane maintenance under stressful conditions. Displays a binding preference for lysophospholipids.</text>
</comment>
<evidence type="ECO:0000256" key="8">
    <source>
        <dbReference type="ARBA" id="ARBA00023237"/>
    </source>
</evidence>
<keyword evidence="6 12" id="KW-0472">Membrane</keyword>
<dbReference type="PIRSF" id="PIRSF036893">
    <property type="entry name" value="Lipocalin_ApoD"/>
    <property type="match status" value="1"/>
</dbReference>
<dbReference type="InterPro" id="IPR002446">
    <property type="entry name" value="Lipocalin_bac"/>
</dbReference>
<evidence type="ECO:0000256" key="2">
    <source>
        <dbReference type="ARBA" id="ARBA00006889"/>
    </source>
</evidence>
<evidence type="ECO:0000256" key="1">
    <source>
        <dbReference type="ARBA" id="ARBA00004459"/>
    </source>
</evidence>